<reference evidence="7" key="2">
    <citation type="journal article" date="2017" name="Nat. Microbiol.">
        <title>Global analysis of biosynthetic gene clusters reveals vast potential of secondary metabolite production in Penicillium species.</title>
        <authorList>
            <person name="Nielsen J.C."/>
            <person name="Grijseels S."/>
            <person name="Prigent S."/>
            <person name="Ji B."/>
            <person name="Dainat J."/>
            <person name="Nielsen K.F."/>
            <person name="Frisvad J.C."/>
            <person name="Workman M."/>
            <person name="Nielsen J."/>
        </authorList>
    </citation>
    <scope>NUCLEOTIDE SEQUENCE [LARGE SCALE GENOMIC DNA]</scope>
    <source>
        <strain evidence="7">IBT 13039</strain>
    </source>
</reference>
<reference evidence="6" key="1">
    <citation type="submission" date="2016-10" db="EMBL/GenBank/DDBJ databases">
        <title>Uncovering the secondary metabolism of Penicillium species provides insights into the evolution of 6-MSA pathways.</title>
        <authorList>
            <person name="Nielsen J.C."/>
            <person name="Nielsen J."/>
        </authorList>
    </citation>
    <scope>NUCLEOTIDE SEQUENCE [LARGE SCALE GENOMIC DNA]</scope>
    <source>
        <strain evidence="6">IBT 13039</strain>
    </source>
</reference>
<dbReference type="Pfam" id="PF13193">
    <property type="entry name" value="AMP-binding_C"/>
    <property type="match status" value="1"/>
</dbReference>
<dbReference type="InterPro" id="IPR020845">
    <property type="entry name" value="AMP-binding_CS"/>
</dbReference>
<keyword evidence="7" id="KW-1185">Reference proteome</keyword>
<dbReference type="Pfam" id="PF00501">
    <property type="entry name" value="AMP-binding"/>
    <property type="match status" value="1"/>
</dbReference>
<dbReference type="Gene3D" id="3.30.300.30">
    <property type="match status" value="1"/>
</dbReference>
<dbReference type="EMBL" id="CAJVNV010000344">
    <property type="protein sequence ID" value="CAG8169775.1"/>
    <property type="molecule type" value="Genomic_DNA"/>
</dbReference>
<dbReference type="OrthoDB" id="429533at2759"/>
<dbReference type="Proteomes" id="UP000191691">
    <property type="component" value="Unassembled WGS sequence"/>
</dbReference>
<dbReference type="InterPro" id="IPR045851">
    <property type="entry name" value="AMP-bd_C_sf"/>
</dbReference>
<dbReference type="STRING" id="60175.A0A1V6YTA4"/>
<dbReference type="SUPFAM" id="SSF47336">
    <property type="entry name" value="ACP-like"/>
    <property type="match status" value="1"/>
</dbReference>
<evidence type="ECO:0000313" key="6">
    <source>
        <dbReference type="EMBL" id="OQE90656.1"/>
    </source>
</evidence>
<comment type="caution">
    <text evidence="6">The sequence shown here is derived from an EMBL/GenBank/DDBJ whole genome shotgun (WGS) entry which is preliminary data.</text>
</comment>
<reference evidence="5" key="3">
    <citation type="submission" date="2021-07" db="EMBL/GenBank/DDBJ databases">
        <authorList>
            <person name="Branca A.L. A."/>
        </authorList>
    </citation>
    <scope>NUCLEOTIDE SEQUENCE</scope>
</reference>
<dbReference type="InterPro" id="IPR000873">
    <property type="entry name" value="AMP-dep_synth/lig_dom"/>
</dbReference>
<dbReference type="PROSITE" id="PS50075">
    <property type="entry name" value="CARRIER"/>
    <property type="match status" value="1"/>
</dbReference>
<dbReference type="InterPro" id="IPR025110">
    <property type="entry name" value="AMP-bd_C"/>
</dbReference>
<dbReference type="SUPFAM" id="SSF51735">
    <property type="entry name" value="NAD(P)-binding Rossmann-fold domains"/>
    <property type="match status" value="1"/>
</dbReference>
<evidence type="ECO:0000256" key="2">
    <source>
        <dbReference type="ARBA" id="ARBA00022553"/>
    </source>
</evidence>
<dbReference type="NCBIfam" id="TIGR01746">
    <property type="entry name" value="Thioester-redct"/>
    <property type="match status" value="1"/>
</dbReference>
<dbReference type="Pfam" id="PF07993">
    <property type="entry name" value="NAD_binding_4"/>
    <property type="match status" value="1"/>
</dbReference>
<dbReference type="Gene3D" id="3.40.50.980">
    <property type="match status" value="2"/>
</dbReference>
<dbReference type="InterPro" id="IPR036291">
    <property type="entry name" value="NAD(P)-bd_dom_sf"/>
</dbReference>
<keyword evidence="2" id="KW-0597">Phosphoprotein</keyword>
<dbReference type="PANTHER" id="PTHR44845:SF6">
    <property type="entry name" value="BETA-ALANINE-ACTIVATING ENZYME"/>
    <property type="match status" value="1"/>
</dbReference>
<name>A0A1V6YTA4_PENNA</name>
<dbReference type="Gene3D" id="2.30.38.10">
    <property type="entry name" value="Luciferase, Domain 3"/>
    <property type="match status" value="1"/>
</dbReference>
<accession>A0A1V6YTA4</accession>
<dbReference type="InterPro" id="IPR010080">
    <property type="entry name" value="Thioester_reductase-like_dom"/>
</dbReference>
<evidence type="ECO:0000256" key="1">
    <source>
        <dbReference type="ARBA" id="ARBA00022450"/>
    </source>
</evidence>
<dbReference type="Proteomes" id="UP001153461">
    <property type="component" value="Unassembled WGS sequence"/>
</dbReference>
<dbReference type="InterPro" id="IPR013120">
    <property type="entry name" value="FAR_NAD-bd"/>
</dbReference>
<dbReference type="GO" id="GO:0044550">
    <property type="term" value="P:secondary metabolite biosynthetic process"/>
    <property type="evidence" value="ECO:0007669"/>
    <property type="project" value="UniProtKB-ARBA"/>
</dbReference>
<evidence type="ECO:0000259" key="4">
    <source>
        <dbReference type="PROSITE" id="PS50075"/>
    </source>
</evidence>
<organism evidence="6 7">
    <name type="scientific">Penicillium nalgiovense</name>
    <dbReference type="NCBI Taxonomy" id="60175"/>
    <lineage>
        <taxon>Eukaryota</taxon>
        <taxon>Fungi</taxon>
        <taxon>Dikarya</taxon>
        <taxon>Ascomycota</taxon>
        <taxon>Pezizomycotina</taxon>
        <taxon>Eurotiomycetes</taxon>
        <taxon>Eurotiomycetidae</taxon>
        <taxon>Eurotiales</taxon>
        <taxon>Aspergillaceae</taxon>
        <taxon>Penicillium</taxon>
    </lineage>
</organism>
<evidence type="ECO:0000313" key="7">
    <source>
        <dbReference type="Proteomes" id="UP000191691"/>
    </source>
</evidence>
<dbReference type="EMBL" id="MOOB01000011">
    <property type="protein sequence ID" value="OQE90656.1"/>
    <property type="molecule type" value="Genomic_DNA"/>
</dbReference>
<dbReference type="CDD" id="cd05930">
    <property type="entry name" value="A_NRPS"/>
    <property type="match status" value="1"/>
</dbReference>
<feature type="domain" description="Carrier" evidence="4">
    <location>
        <begin position="522"/>
        <end position="597"/>
    </location>
</feature>
<dbReference type="Pfam" id="PF00550">
    <property type="entry name" value="PP-binding"/>
    <property type="match status" value="1"/>
</dbReference>
<dbReference type="AlphaFoldDB" id="A0A1V6YTA4"/>
<gene>
    <name evidence="6" type="ORF">PENNAL_c0011G01171</name>
    <name evidence="5" type="ORF">PNAL_LOCUS6612</name>
</gene>
<dbReference type="OMA" id="AAKVNWC"/>
<dbReference type="PROSITE" id="PS00455">
    <property type="entry name" value="AMP_BINDING"/>
    <property type="match status" value="1"/>
</dbReference>
<dbReference type="InterPro" id="IPR009081">
    <property type="entry name" value="PP-bd_ACP"/>
</dbReference>
<evidence type="ECO:0000256" key="3">
    <source>
        <dbReference type="ARBA" id="ARBA00029454"/>
    </source>
</evidence>
<proteinExistence type="inferred from homology"/>
<sequence length="1012" mass="111393">MEQLLCNRANKASGSLAVVDGEHSFTYRDLLAKADILAADLLEKRLGTEEPVGVVVGPGWQQIIAQVAILRAGGTSVPIDPSAPDIQLHAMLRDLNTRFVMTTHNLSARVSQFEVLPIETVLNPEYQTEKHGEINVMSGKSEGHRTYILHTSGSTGKPKAVQISSKAVLHLAASLPVDIGEGDKVGQLNNPGFDLSLFEVWVTLLSGGTVVHIPKFIIKDPASFATFLKDAGVVALILPSTLFTAVSASTPSAFQSVRHVVSAGESPSLQAMQKVLSSDGPPENLWNGYGPTETTCLSTLQRVTLEETESGLISAGIPFGDTVLHLLDEAQKPIVDDGIPGEICIGGPGLSAGYLNYTEANAEKFIEVELADSQDSGRVKVIRLYRTGDIGMWKGPSKCLQYIGRVDLQVKHQGFRVELEAIEQTIAANDSVRAVACLHQKAGDGPGSDRLMAVVVPANDMPLDPQKIIEWTQSRHPYYMVPDQVRIVSEIPLNSRGKVDRDALYKEVKESQLLRTPQNNAKEDESSLEKITKILEGILGLSNLGPDDNIISLGLSSLQVARFLGLIKQKIGKLISIKDLYINPSIRSLVHHLHQADEINYGPSEVLQFEADTHLADDIKLIPDWTSEGRVFLTGATGFIGVNLLYRWLSRPSMKEVEIACLARGNEHYSPMDRIKNALKKYGVWSEEISQEMKRVIVLDGDMTQESLGLPHSDYQWLINWAPAVFHAAAKVNWCDSYNGHFAQNVQGTKNVLRVAAEGRRKTMHYISSIDVWAVTGLILGTDVVSEDGPLKVHLASLPFDTGYAQSQWVADEMVQRVREKGLPVTIYRPGFVVGDSKTGAGNPDDFFGRLIAGSIQLGYWPHMPHQNQEYVTVDYVCDSILRIASDNRNIGHAYTLGSPDPGQITNMERLCVLINQAGFSVQEIPYTDWLEKLQSWDGFESSPCLPLMPLLAEPILRGDTRLQTSKYSPRYDCANTLKAIGACDDIRFVQLTPELVKRFINFWARKGFYSF</sequence>
<dbReference type="PANTHER" id="PTHR44845">
    <property type="entry name" value="CARRIER DOMAIN-CONTAINING PROTEIN"/>
    <property type="match status" value="1"/>
</dbReference>
<keyword evidence="1" id="KW-0596">Phosphopantetheine</keyword>
<comment type="similarity">
    <text evidence="3">Belongs to the NRP synthetase family.</text>
</comment>
<dbReference type="InterPro" id="IPR036736">
    <property type="entry name" value="ACP-like_sf"/>
</dbReference>
<dbReference type="Gene3D" id="1.10.1200.10">
    <property type="entry name" value="ACP-like"/>
    <property type="match status" value="1"/>
</dbReference>
<evidence type="ECO:0000313" key="5">
    <source>
        <dbReference type="EMBL" id="CAG8169775.1"/>
    </source>
</evidence>
<dbReference type="Gene3D" id="3.40.50.720">
    <property type="entry name" value="NAD(P)-binding Rossmann-like Domain"/>
    <property type="match status" value="1"/>
</dbReference>
<protein>
    <recommendedName>
        <fullName evidence="4">Carrier domain-containing protein</fullName>
    </recommendedName>
</protein>
<dbReference type="SUPFAM" id="SSF56801">
    <property type="entry name" value="Acetyl-CoA synthetase-like"/>
    <property type="match status" value="1"/>
</dbReference>